<dbReference type="Proteomes" id="UP000501868">
    <property type="component" value="Chromosome"/>
</dbReference>
<feature type="binding site" evidence="6">
    <location>
        <position position="60"/>
    </location>
    <ligand>
        <name>Mg(2+)</name>
        <dbReference type="ChEBI" id="CHEBI:18420"/>
    </ligand>
</feature>
<dbReference type="InterPro" id="IPR006879">
    <property type="entry name" value="YdjC-like"/>
</dbReference>
<dbReference type="SUPFAM" id="SSF88713">
    <property type="entry name" value="Glycoside hydrolase/deacetylase"/>
    <property type="match status" value="1"/>
</dbReference>
<dbReference type="PANTHER" id="PTHR31609:SF1">
    <property type="entry name" value="CARBOHYDRATE DEACETYLASE"/>
    <property type="match status" value="1"/>
</dbReference>
<gene>
    <name evidence="7" type="primary">chbG</name>
    <name evidence="7" type="ORF">HFZ78_14680</name>
</gene>
<dbReference type="GO" id="GO:0000272">
    <property type="term" value="P:polysaccharide catabolic process"/>
    <property type="evidence" value="ECO:0007669"/>
    <property type="project" value="InterPro"/>
</dbReference>
<dbReference type="EC" id="3.5.1.-" evidence="6"/>
<keyword evidence="4 6" id="KW-0460">Magnesium</keyword>
<feature type="binding site" evidence="6">
    <location>
        <position position="123"/>
    </location>
    <ligand>
        <name>Mg(2+)</name>
        <dbReference type="ChEBI" id="CHEBI:18420"/>
    </ligand>
</feature>
<dbReference type="InterPro" id="IPR022948">
    <property type="entry name" value="COD_ChbG_bac"/>
</dbReference>
<evidence type="ECO:0000256" key="6">
    <source>
        <dbReference type="HAMAP-Rule" id="MF_01246"/>
    </source>
</evidence>
<dbReference type="GO" id="GO:0019213">
    <property type="term" value="F:deacetylase activity"/>
    <property type="evidence" value="ECO:0007669"/>
    <property type="project" value="TreeGrafter"/>
</dbReference>
<proteinExistence type="inferred from homology"/>
<dbReference type="NCBIfam" id="NF002559">
    <property type="entry name" value="PRK02134.1"/>
    <property type="match status" value="1"/>
</dbReference>
<dbReference type="Pfam" id="PF04794">
    <property type="entry name" value="YdjC"/>
    <property type="match status" value="1"/>
</dbReference>
<dbReference type="CDD" id="cd10803">
    <property type="entry name" value="YdjC_EF3048_like"/>
    <property type="match status" value="1"/>
</dbReference>
<evidence type="ECO:0000256" key="4">
    <source>
        <dbReference type="ARBA" id="ARBA00022842"/>
    </source>
</evidence>
<dbReference type="InterPro" id="IPR011330">
    <property type="entry name" value="Glyco_hydro/deAcase_b/a-brl"/>
</dbReference>
<evidence type="ECO:0000256" key="1">
    <source>
        <dbReference type="ARBA" id="ARBA00001946"/>
    </source>
</evidence>
<organism evidence="7 8">
    <name type="scientific">Priestia megaterium</name>
    <name type="common">Bacillus megaterium</name>
    <dbReference type="NCBI Taxonomy" id="1404"/>
    <lineage>
        <taxon>Bacteria</taxon>
        <taxon>Bacillati</taxon>
        <taxon>Bacillota</taxon>
        <taxon>Bacilli</taxon>
        <taxon>Bacillales</taxon>
        <taxon>Bacillaceae</taxon>
        <taxon>Priestia</taxon>
    </lineage>
</organism>
<dbReference type="PANTHER" id="PTHR31609">
    <property type="entry name" value="YDJC DEACETYLASE FAMILY MEMBER"/>
    <property type="match status" value="1"/>
</dbReference>
<evidence type="ECO:0000256" key="3">
    <source>
        <dbReference type="ARBA" id="ARBA00022801"/>
    </source>
</evidence>
<keyword evidence="2 6" id="KW-0479">Metal-binding</keyword>
<dbReference type="GO" id="GO:0046872">
    <property type="term" value="F:metal ion binding"/>
    <property type="evidence" value="ECO:0007669"/>
    <property type="project" value="UniProtKB-KW"/>
</dbReference>
<reference evidence="7 8" key="1">
    <citation type="submission" date="2020-04" db="EMBL/GenBank/DDBJ databases">
        <title>Genome-Wide Identification of 5-Methylcytosine Sites in Bacterial Genomes By High-Throughput Sequencing of MspJI Restriction Fragments.</title>
        <authorList>
            <person name="Wu V."/>
        </authorList>
    </citation>
    <scope>NUCLEOTIDE SEQUENCE [LARGE SCALE GENOMIC DNA]</scope>
    <source>
        <strain evidence="7 8">S2</strain>
    </source>
</reference>
<keyword evidence="3 6" id="KW-0378">Hydrolase</keyword>
<name>A0A6H1P2N4_PRIMG</name>
<comment type="subunit">
    <text evidence="6">Homodimer.</text>
</comment>
<dbReference type="HAMAP" id="MF_01246">
    <property type="entry name" value="COD"/>
    <property type="match status" value="1"/>
</dbReference>
<reference evidence="7 8" key="2">
    <citation type="submission" date="2020-04" db="EMBL/GenBank/DDBJ databases">
        <authorList>
            <person name="Fomenkov A."/>
            <person name="Anton B.P."/>
            <person name="Roberts R.J."/>
        </authorList>
    </citation>
    <scope>NUCLEOTIDE SEQUENCE [LARGE SCALE GENOMIC DNA]</scope>
    <source>
        <strain evidence="7 8">S2</strain>
    </source>
</reference>
<evidence type="ECO:0000313" key="7">
    <source>
        <dbReference type="EMBL" id="QIZ07813.1"/>
    </source>
</evidence>
<dbReference type="Gene3D" id="3.20.20.370">
    <property type="entry name" value="Glycoside hydrolase/deacetylase"/>
    <property type="match status" value="1"/>
</dbReference>
<sequence>MIKLIVNADDFGFSRGVNHGIIDSYLYGIVKSTTMMMNMAGTEHAIQLAKKNPGLRVGIHLVLTCGKPLVDKAPSLVDVNGLFKPLSTFNPKDISLDELEAEWTAQIDRFIDSGLKPTHLDSHHHVHTLKEMYPVVKKLSVKFGLPVRKNGYISISGVDSFSDVSLFDFYGEGVTPDYFSKLKDRIKDGITVEVMCHPAYLDNNLLNGSSYTYQRLTELEILTSVNLPKNIILV</sequence>
<comment type="function">
    <text evidence="6">Probably catalyzes the deacetylation of acetylated carbohydrates an important step in the degradation of oligosaccharides.</text>
</comment>
<evidence type="ECO:0000313" key="8">
    <source>
        <dbReference type="Proteomes" id="UP000501868"/>
    </source>
</evidence>
<dbReference type="AlphaFoldDB" id="A0A6H1P2N4"/>
<dbReference type="EMBL" id="CP051128">
    <property type="protein sequence ID" value="QIZ07813.1"/>
    <property type="molecule type" value="Genomic_DNA"/>
</dbReference>
<comment type="similarity">
    <text evidence="6">Belongs to the YdjC deacetylase family.</text>
</comment>
<evidence type="ECO:0000256" key="5">
    <source>
        <dbReference type="ARBA" id="ARBA00023277"/>
    </source>
</evidence>
<accession>A0A6H1P2N4</accession>
<evidence type="ECO:0000256" key="2">
    <source>
        <dbReference type="ARBA" id="ARBA00022723"/>
    </source>
</evidence>
<protein>
    <recommendedName>
        <fullName evidence="6">Carbohydrate deacetylase</fullName>
        <ecNumber evidence="6">3.5.1.-</ecNumber>
    </recommendedName>
</protein>
<comment type="cofactor">
    <cofactor evidence="1 6">
        <name>Mg(2+)</name>
        <dbReference type="ChEBI" id="CHEBI:18420"/>
    </cofactor>
</comment>
<dbReference type="GO" id="GO:0016811">
    <property type="term" value="F:hydrolase activity, acting on carbon-nitrogen (but not peptide) bonds, in linear amides"/>
    <property type="evidence" value="ECO:0007669"/>
    <property type="project" value="UniProtKB-UniRule"/>
</dbReference>
<keyword evidence="5 6" id="KW-0119">Carbohydrate metabolism</keyword>